<evidence type="ECO:0008006" key="3">
    <source>
        <dbReference type="Google" id="ProtNLM"/>
    </source>
</evidence>
<keyword evidence="2" id="KW-1185">Reference proteome</keyword>
<proteinExistence type="predicted"/>
<organism evidence="1 2">
    <name type="scientific">Halalkalibacter alkalisediminis</name>
    <dbReference type="NCBI Taxonomy" id="935616"/>
    <lineage>
        <taxon>Bacteria</taxon>
        <taxon>Bacillati</taxon>
        <taxon>Bacillota</taxon>
        <taxon>Bacilli</taxon>
        <taxon>Bacillales</taxon>
        <taxon>Bacillaceae</taxon>
        <taxon>Halalkalibacter</taxon>
    </lineage>
</organism>
<accession>A0ABV6NEL5</accession>
<reference evidence="1 2" key="1">
    <citation type="submission" date="2024-09" db="EMBL/GenBank/DDBJ databases">
        <authorList>
            <person name="Sun Q."/>
            <person name="Mori K."/>
        </authorList>
    </citation>
    <scope>NUCLEOTIDE SEQUENCE [LARGE SCALE GENOMIC DNA]</scope>
    <source>
        <strain evidence="1 2">NCAIM B.02301</strain>
    </source>
</reference>
<protein>
    <recommendedName>
        <fullName evidence="3">Flagellar hook-length control protein FliK</fullName>
    </recommendedName>
</protein>
<gene>
    <name evidence="1" type="ORF">ACFFH4_06120</name>
</gene>
<comment type="caution">
    <text evidence="1">The sequence shown here is derived from an EMBL/GenBank/DDBJ whole genome shotgun (WGS) entry which is preliminary data.</text>
</comment>
<dbReference type="EMBL" id="JBHLTR010000006">
    <property type="protein sequence ID" value="MFC0558623.1"/>
    <property type="molecule type" value="Genomic_DNA"/>
</dbReference>
<evidence type="ECO:0000313" key="1">
    <source>
        <dbReference type="EMBL" id="MFC0558623.1"/>
    </source>
</evidence>
<evidence type="ECO:0000313" key="2">
    <source>
        <dbReference type="Proteomes" id="UP001589833"/>
    </source>
</evidence>
<sequence length="558" mass="63099">MFPLQNQSVATVRQPRVISLSSGQLFQGRITKIFPNNVAALSANGMQLTARLEVALTVGQRYWFEVKDATGLPRLKVLDDNKMRREGSVATTEKLLHQLGLPPSKAMEKFIGQLVALKIPFSKEALLISVQVLTELNELNERGYHSIAKMLQMQLPISKESFLAFQSMSDQQPLTTQLLKLDASLAQVNIETAQEVKELIGKMVKPGSFHTTNSPIAQLFSLVMKEEPGAMQLLVRLGIVKEGTSTQQLYGLLKQVLSNPKNQQLVERLWPSLSHHVSQDVHSLMSNLQIPGGKEGLHKLEQLLTLVSSQESAEQVHAKWLQLPTNTLRKEEKAILQQVLESSTNVSSKETAGAHLKSILTMLGLQYEHDVTRVLQGDGSWEIKQANRLKALLMSLQQQELPQASKDQVIQTLQRLTGQQLLMQEQNGLFHQILFHVPIALGSYQTELTMQWEGKKREEGELDPTFCRVLFYLTLERLQETVIDLQIQNRFVTVMILNENDKPQILIDLLTPSLKRALVKQDYQLSSINWKKISEQQNNRQVSVYQQKSNYQGVDIRI</sequence>
<dbReference type="RefSeq" id="WP_273839920.1">
    <property type="nucleotide sequence ID" value="NZ_JAQQWT010000001.1"/>
</dbReference>
<name>A0ABV6NEL5_9BACI</name>
<dbReference type="Proteomes" id="UP001589833">
    <property type="component" value="Unassembled WGS sequence"/>
</dbReference>